<evidence type="ECO:0000313" key="1">
    <source>
        <dbReference type="EMBL" id="EFB31432.1"/>
    </source>
</evidence>
<proteinExistence type="predicted"/>
<dbReference type="Proteomes" id="UP000004079">
    <property type="component" value="Unassembled WGS sequence"/>
</dbReference>
<dbReference type="HOGENOM" id="CLU_2570960_0_0_10"/>
<evidence type="ECO:0000313" key="2">
    <source>
        <dbReference type="Proteomes" id="UP000004079"/>
    </source>
</evidence>
<dbReference type="STRING" id="649760.HMPREF0971_02280"/>
<name>D1QTF2_9BACT</name>
<organism evidence="1 2">
    <name type="scientific">Segatella oris F0302</name>
    <dbReference type="NCBI Taxonomy" id="649760"/>
    <lineage>
        <taxon>Bacteria</taxon>
        <taxon>Pseudomonadati</taxon>
        <taxon>Bacteroidota</taxon>
        <taxon>Bacteroidia</taxon>
        <taxon>Bacteroidales</taxon>
        <taxon>Prevotellaceae</taxon>
        <taxon>Segatella</taxon>
    </lineage>
</organism>
<accession>D1QTF2</accession>
<reference evidence="1 2" key="1">
    <citation type="submission" date="2009-11" db="EMBL/GenBank/DDBJ databases">
        <authorList>
            <person name="Weinstock G."/>
            <person name="Sodergren E."/>
            <person name="Clifton S."/>
            <person name="Fulton L."/>
            <person name="Fulton B."/>
            <person name="Courtney L."/>
            <person name="Fronick C."/>
            <person name="Harrison M."/>
            <person name="Strong C."/>
            <person name="Farmer C."/>
            <person name="Delahaunty K."/>
            <person name="Markovic C."/>
            <person name="Hall O."/>
            <person name="Minx P."/>
            <person name="Tomlinson C."/>
            <person name="Mitreva M."/>
            <person name="Nelson J."/>
            <person name="Hou S."/>
            <person name="Wollam A."/>
            <person name="Pepin K.H."/>
            <person name="Johnson M."/>
            <person name="Bhonagiri V."/>
            <person name="Nash W.E."/>
            <person name="Warren W."/>
            <person name="Chinwalla A."/>
            <person name="Mardis E.R."/>
            <person name="Wilson R.K."/>
        </authorList>
    </citation>
    <scope>NUCLEOTIDE SEQUENCE [LARGE SCALE GENOMIC DNA]</scope>
    <source>
        <strain evidence="1 2">F0302</strain>
    </source>
</reference>
<dbReference type="AlphaFoldDB" id="D1QTF2"/>
<protein>
    <submittedName>
        <fullName evidence="1">Uncharacterized protein</fullName>
    </submittedName>
</protein>
<comment type="caution">
    <text evidence="1">The sequence shown here is derived from an EMBL/GenBank/DDBJ whole genome shotgun (WGS) entry which is preliminary data.</text>
</comment>
<dbReference type="EMBL" id="ACUZ02000037">
    <property type="protein sequence ID" value="EFB31432.1"/>
    <property type="molecule type" value="Genomic_DNA"/>
</dbReference>
<sequence length="81" mass="9210">MNKESSMMQSLHIAFLLIFLREKRGLVTEVNRKGKAKISSLKGNFLEMISLFVGVSFPICVKSPCHMKQMAYCYDAEHALI</sequence>
<gene>
    <name evidence="1" type="ORF">HMPREF0971_02280</name>
</gene>